<feature type="domain" description="YknX-like C-terminal permuted SH3-like" evidence="5">
    <location>
        <begin position="315"/>
        <end position="379"/>
    </location>
</feature>
<feature type="coiled-coil region" evidence="2">
    <location>
        <begin position="84"/>
        <end position="130"/>
    </location>
</feature>
<evidence type="ECO:0000313" key="6">
    <source>
        <dbReference type="EMBL" id="MDY0743144.1"/>
    </source>
</evidence>
<dbReference type="RefSeq" id="WP_320420989.1">
    <property type="nucleotide sequence ID" value="NZ_JAXCLA010000001.1"/>
</dbReference>
<feature type="domain" description="Multidrug resistance protein MdtA-like barrel-sandwich hybrid" evidence="3">
    <location>
        <begin position="55"/>
        <end position="201"/>
    </location>
</feature>
<evidence type="ECO:0000313" key="7">
    <source>
        <dbReference type="Proteomes" id="UP001285263"/>
    </source>
</evidence>
<dbReference type="InterPro" id="IPR006143">
    <property type="entry name" value="RND_pump_MFP"/>
</dbReference>
<dbReference type="Pfam" id="PF25917">
    <property type="entry name" value="BSH_RND"/>
    <property type="match status" value="1"/>
</dbReference>
<dbReference type="InterPro" id="IPR058625">
    <property type="entry name" value="MdtA-like_BSH"/>
</dbReference>
<comment type="caution">
    <text evidence="6">The sequence shown here is derived from an EMBL/GenBank/DDBJ whole genome shotgun (WGS) entry which is preliminary data.</text>
</comment>
<dbReference type="Gene3D" id="2.40.50.100">
    <property type="match status" value="1"/>
</dbReference>
<evidence type="ECO:0000256" key="1">
    <source>
        <dbReference type="ARBA" id="ARBA00009477"/>
    </source>
</evidence>
<dbReference type="InterPro" id="IPR058637">
    <property type="entry name" value="YknX-like_C"/>
</dbReference>
<dbReference type="Gene3D" id="1.10.287.470">
    <property type="entry name" value="Helix hairpin bin"/>
    <property type="match status" value="1"/>
</dbReference>
<dbReference type="Pfam" id="PF25954">
    <property type="entry name" value="Beta-barrel_RND_2"/>
    <property type="match status" value="1"/>
</dbReference>
<dbReference type="InterPro" id="IPR058792">
    <property type="entry name" value="Beta-barrel_RND_2"/>
</dbReference>
<dbReference type="Pfam" id="PF25989">
    <property type="entry name" value="YknX_C"/>
    <property type="match status" value="1"/>
</dbReference>
<dbReference type="PANTHER" id="PTHR30469:SF38">
    <property type="entry name" value="HLYD FAMILY SECRETION PROTEIN"/>
    <property type="match status" value="1"/>
</dbReference>
<evidence type="ECO:0000259" key="4">
    <source>
        <dbReference type="Pfam" id="PF25954"/>
    </source>
</evidence>
<keyword evidence="7" id="KW-1185">Reference proteome</keyword>
<keyword evidence="2" id="KW-0175">Coiled coil</keyword>
<dbReference type="Gene3D" id="2.40.30.170">
    <property type="match status" value="1"/>
</dbReference>
<dbReference type="PANTHER" id="PTHR30469">
    <property type="entry name" value="MULTIDRUG RESISTANCE PROTEIN MDTA"/>
    <property type="match status" value="1"/>
</dbReference>
<proteinExistence type="inferred from homology"/>
<reference evidence="6 7" key="1">
    <citation type="submission" date="2023-11" db="EMBL/GenBank/DDBJ databases">
        <title>Paucibacter sp. nov., isolated from fresh soil in Korea.</title>
        <authorList>
            <person name="Le N.T.T."/>
        </authorList>
    </citation>
    <scope>NUCLEOTIDE SEQUENCE [LARGE SCALE GENOMIC DNA]</scope>
    <source>
        <strain evidence="6 7">R3-3</strain>
    </source>
</reference>
<feature type="domain" description="CusB-like beta-barrel" evidence="4">
    <location>
        <begin position="225"/>
        <end position="297"/>
    </location>
</feature>
<dbReference type="NCBIfam" id="TIGR01730">
    <property type="entry name" value="RND_mfp"/>
    <property type="match status" value="1"/>
</dbReference>
<sequence length="389" mass="39975">MAGVVIVGALAAGGAWWLMANRAVPVTVAAAQAVGGSGAAAGAVLQATGYIVARRQATVSTQITGTLTAVYIDAGDKVTKGQVLARLEDASQRAALDAARANARSAEAQIEQARAQLTQAQADARRQRDLLAQGMVSPQAAEQADTAVVVNQTTVLARQRAADASRAQLAEAQVQFDYTTVRAPFAGVVTAKAAQVGEIVSPLSAGGGFTRTGVGTIVDMDSLEIEVDVNEASIGQVKPDMPCEAVLDAYPDWKIPAHVIAIIPTADRGKATVKVRVGLDQKDQRMVPDMGARVSFLREAEKKATAGAPPARGVLIPAQAVVQRDGDSVVFTLGSDGHVHQRKVKAAGNVGELTRIPDGIEAGEQVVLSPPATLKDGAAATTATAATSN</sequence>
<name>A0ABU5DCY2_9BURK</name>
<accession>A0ABU5DCY2</accession>
<evidence type="ECO:0000256" key="2">
    <source>
        <dbReference type="SAM" id="Coils"/>
    </source>
</evidence>
<organism evidence="6 7">
    <name type="scientific">Roseateles agri</name>
    <dbReference type="NCBI Taxonomy" id="3098619"/>
    <lineage>
        <taxon>Bacteria</taxon>
        <taxon>Pseudomonadati</taxon>
        <taxon>Pseudomonadota</taxon>
        <taxon>Betaproteobacteria</taxon>
        <taxon>Burkholderiales</taxon>
        <taxon>Sphaerotilaceae</taxon>
        <taxon>Roseateles</taxon>
    </lineage>
</organism>
<evidence type="ECO:0000259" key="5">
    <source>
        <dbReference type="Pfam" id="PF25989"/>
    </source>
</evidence>
<comment type="similarity">
    <text evidence="1">Belongs to the membrane fusion protein (MFP) (TC 8.A.1) family.</text>
</comment>
<protein>
    <submittedName>
        <fullName evidence="6">Efflux RND transporter periplasmic adaptor subunit</fullName>
    </submittedName>
</protein>
<dbReference type="EMBL" id="JAXCLA010000001">
    <property type="protein sequence ID" value="MDY0743144.1"/>
    <property type="molecule type" value="Genomic_DNA"/>
</dbReference>
<dbReference type="SUPFAM" id="SSF111369">
    <property type="entry name" value="HlyD-like secretion proteins"/>
    <property type="match status" value="1"/>
</dbReference>
<gene>
    <name evidence="6" type="ORF">SNE35_01435</name>
</gene>
<evidence type="ECO:0000259" key="3">
    <source>
        <dbReference type="Pfam" id="PF25917"/>
    </source>
</evidence>
<dbReference type="Gene3D" id="2.40.420.20">
    <property type="match status" value="1"/>
</dbReference>
<dbReference type="Proteomes" id="UP001285263">
    <property type="component" value="Unassembled WGS sequence"/>
</dbReference>